<evidence type="ECO:0000259" key="6">
    <source>
        <dbReference type="Pfam" id="PF02776"/>
    </source>
</evidence>
<keyword evidence="2 3" id="KW-0786">Thiamine pyrophosphate</keyword>
<dbReference type="PANTHER" id="PTHR18968:SF133">
    <property type="entry name" value="BENZOYLFORMATE DECARBOXYLASE"/>
    <property type="match status" value="1"/>
</dbReference>
<dbReference type="CDD" id="cd07035">
    <property type="entry name" value="TPP_PYR_POX_like"/>
    <property type="match status" value="1"/>
</dbReference>
<dbReference type="GO" id="GO:0000287">
    <property type="term" value="F:magnesium ion binding"/>
    <property type="evidence" value="ECO:0007669"/>
    <property type="project" value="InterPro"/>
</dbReference>
<dbReference type="GO" id="GO:0003984">
    <property type="term" value="F:acetolactate synthase activity"/>
    <property type="evidence" value="ECO:0007669"/>
    <property type="project" value="TreeGrafter"/>
</dbReference>
<dbReference type="NCBIfam" id="NF005485">
    <property type="entry name" value="PRK07092.1"/>
    <property type="match status" value="1"/>
</dbReference>
<dbReference type="Pfam" id="PF02775">
    <property type="entry name" value="TPP_enzyme_C"/>
    <property type="match status" value="1"/>
</dbReference>
<dbReference type="InterPro" id="IPR045229">
    <property type="entry name" value="TPP_enz"/>
</dbReference>
<comment type="caution">
    <text evidence="7">The sequence shown here is derived from an EMBL/GenBank/DDBJ whole genome shotgun (WGS) entry which is preliminary data.</text>
</comment>
<feature type="domain" description="Thiamine pyrophosphate enzyme central" evidence="4">
    <location>
        <begin position="191"/>
        <end position="298"/>
    </location>
</feature>
<evidence type="ECO:0000259" key="5">
    <source>
        <dbReference type="Pfam" id="PF02775"/>
    </source>
</evidence>
<sequence>MEASGGPTVRDVTRGLMRDLGLTTVFGNPGTTEVPFLDQWPDDFRYVLGLQESVVTSMADGYAQQTGNAVLVNLHSAGGVGHALGAVFGAYRNRTPMIVLAGQQDRRLLPHDPFLGATEAAQFPKPYVKWSLEPARAADVPLALIRAYQLAMQGPRGPVFLSVPADDWDQPGEPVTAPHPVAAPAADPAVITELATALRDCERPAFVVGPAVIEAGAVADLVELAERTGAAVWISPMVSRSSFPETHPQFAGFLQPAEPAVAAALRDHDLVAVFGAPAFTYHVYRGEPEHRRPQGYVISDDPEILARTQHLRGVHAGLAPALRQLLGEVAPSDRPAATAWERPELPELTNPPQADHVISLVHELLPADAVVVTEAPTHKQTIQRHLPFHSPDQDFHAGASGSLGYGISALVGSALAAPSRPVLGIIGDGASMYGIQALWTAAKEHASLTMLVLDNEEYAAVRVLGEVGSDGKMPGVALGGIDFVAVARGLGCSARRVEDLAELDRELRAALAEPGPTVLHVPVAPSGRKLY</sequence>
<evidence type="ECO:0000256" key="2">
    <source>
        <dbReference type="ARBA" id="ARBA00023052"/>
    </source>
</evidence>
<evidence type="ECO:0000313" key="8">
    <source>
        <dbReference type="Proteomes" id="UP000580474"/>
    </source>
</evidence>
<dbReference type="InterPro" id="IPR012001">
    <property type="entry name" value="Thiamin_PyroP_enz_TPP-bd_dom"/>
</dbReference>
<evidence type="ECO:0000256" key="1">
    <source>
        <dbReference type="ARBA" id="ARBA00007812"/>
    </source>
</evidence>
<dbReference type="Pfam" id="PF00205">
    <property type="entry name" value="TPP_enzyme_M"/>
    <property type="match status" value="1"/>
</dbReference>
<dbReference type="InterPro" id="IPR000399">
    <property type="entry name" value="TPP-bd_CS"/>
</dbReference>
<dbReference type="InterPro" id="IPR012000">
    <property type="entry name" value="Thiamin_PyroP_enz_cen_dom"/>
</dbReference>
<dbReference type="GO" id="GO:0050660">
    <property type="term" value="F:flavin adenine dinucleotide binding"/>
    <property type="evidence" value="ECO:0007669"/>
    <property type="project" value="TreeGrafter"/>
</dbReference>
<organism evidence="7 8">
    <name type="scientific">Saccharopolyspora gloriosae</name>
    <dbReference type="NCBI Taxonomy" id="455344"/>
    <lineage>
        <taxon>Bacteria</taxon>
        <taxon>Bacillati</taxon>
        <taxon>Actinomycetota</taxon>
        <taxon>Actinomycetes</taxon>
        <taxon>Pseudonocardiales</taxon>
        <taxon>Pseudonocardiaceae</taxon>
        <taxon>Saccharopolyspora</taxon>
    </lineage>
</organism>
<dbReference type="Gene3D" id="3.40.50.1220">
    <property type="entry name" value="TPP-binding domain"/>
    <property type="match status" value="1"/>
</dbReference>
<comment type="similarity">
    <text evidence="1 3">Belongs to the TPP enzyme family.</text>
</comment>
<keyword evidence="8" id="KW-1185">Reference proteome</keyword>
<evidence type="ECO:0000313" key="7">
    <source>
        <dbReference type="EMBL" id="MBB5072166.1"/>
    </source>
</evidence>
<dbReference type="Gene3D" id="3.40.50.970">
    <property type="match status" value="2"/>
</dbReference>
<feature type="domain" description="Thiamine pyrophosphate enzyme TPP-binding" evidence="5">
    <location>
        <begin position="378"/>
        <end position="521"/>
    </location>
</feature>
<dbReference type="RefSeq" id="WP_184483317.1">
    <property type="nucleotide sequence ID" value="NZ_JACHIV010000001.1"/>
</dbReference>
<dbReference type="InterPro" id="IPR011766">
    <property type="entry name" value="TPP_enzyme_TPP-bd"/>
</dbReference>
<evidence type="ECO:0000259" key="4">
    <source>
        <dbReference type="Pfam" id="PF00205"/>
    </source>
</evidence>
<dbReference type="InterPro" id="IPR029061">
    <property type="entry name" value="THDP-binding"/>
</dbReference>
<dbReference type="Proteomes" id="UP000580474">
    <property type="component" value="Unassembled WGS sequence"/>
</dbReference>
<proteinExistence type="inferred from homology"/>
<dbReference type="EMBL" id="JACHIV010000001">
    <property type="protein sequence ID" value="MBB5072166.1"/>
    <property type="molecule type" value="Genomic_DNA"/>
</dbReference>
<dbReference type="GO" id="GO:0050695">
    <property type="term" value="F:benzoylformate decarboxylase activity"/>
    <property type="evidence" value="ECO:0007669"/>
    <property type="project" value="UniProtKB-EC"/>
</dbReference>
<dbReference type="GO" id="GO:0030976">
    <property type="term" value="F:thiamine pyrophosphate binding"/>
    <property type="evidence" value="ECO:0007669"/>
    <property type="project" value="InterPro"/>
</dbReference>
<keyword evidence="7" id="KW-0456">Lyase</keyword>
<accession>A0A840NI12</accession>
<protein>
    <submittedName>
        <fullName evidence="7">Benzoylformate decarboxylase</fullName>
        <ecNumber evidence="7">4.1.1.7</ecNumber>
    </submittedName>
</protein>
<dbReference type="InterPro" id="IPR029035">
    <property type="entry name" value="DHS-like_NAD/FAD-binding_dom"/>
</dbReference>
<feature type="domain" description="Thiamine pyrophosphate enzyme N-terminal TPP-binding" evidence="6">
    <location>
        <begin position="9"/>
        <end position="112"/>
    </location>
</feature>
<dbReference type="SUPFAM" id="SSF52467">
    <property type="entry name" value="DHS-like NAD/FAD-binding domain"/>
    <property type="match status" value="1"/>
</dbReference>
<dbReference type="SUPFAM" id="SSF52518">
    <property type="entry name" value="Thiamin diphosphate-binding fold (THDP-binding)"/>
    <property type="match status" value="2"/>
</dbReference>
<name>A0A840NI12_9PSEU</name>
<dbReference type="CDD" id="cd02002">
    <property type="entry name" value="TPP_BFDC"/>
    <property type="match status" value="1"/>
</dbReference>
<gene>
    <name evidence="7" type="ORF">BJ969_005254</name>
</gene>
<dbReference type="EC" id="4.1.1.7" evidence="7"/>
<dbReference type="PANTHER" id="PTHR18968">
    <property type="entry name" value="THIAMINE PYROPHOSPHATE ENZYMES"/>
    <property type="match status" value="1"/>
</dbReference>
<dbReference type="Pfam" id="PF02776">
    <property type="entry name" value="TPP_enzyme_N"/>
    <property type="match status" value="1"/>
</dbReference>
<dbReference type="AlphaFoldDB" id="A0A840NI12"/>
<dbReference type="PROSITE" id="PS00187">
    <property type="entry name" value="TPP_ENZYMES"/>
    <property type="match status" value="1"/>
</dbReference>
<evidence type="ECO:0000256" key="3">
    <source>
        <dbReference type="RuleBase" id="RU362132"/>
    </source>
</evidence>
<reference evidence="7 8" key="1">
    <citation type="submission" date="2020-08" db="EMBL/GenBank/DDBJ databases">
        <title>Sequencing the genomes of 1000 actinobacteria strains.</title>
        <authorList>
            <person name="Klenk H.-P."/>
        </authorList>
    </citation>
    <scope>NUCLEOTIDE SEQUENCE [LARGE SCALE GENOMIC DNA]</scope>
    <source>
        <strain evidence="7 8">DSM 45582</strain>
    </source>
</reference>